<dbReference type="GeneID" id="36518118"/>
<keyword evidence="3" id="KW-1185">Reference proteome</keyword>
<feature type="transmembrane region" description="Helical" evidence="1">
    <location>
        <begin position="29"/>
        <end position="47"/>
    </location>
</feature>
<keyword evidence="1" id="KW-0812">Transmembrane</keyword>
<feature type="transmembrane region" description="Helical" evidence="1">
    <location>
        <begin position="122"/>
        <end position="139"/>
    </location>
</feature>
<organism evidence="2 3">
    <name type="scientific">Wickerhamiella sorbophila</name>
    <dbReference type="NCBI Taxonomy" id="45607"/>
    <lineage>
        <taxon>Eukaryota</taxon>
        <taxon>Fungi</taxon>
        <taxon>Dikarya</taxon>
        <taxon>Ascomycota</taxon>
        <taxon>Saccharomycotina</taxon>
        <taxon>Dipodascomycetes</taxon>
        <taxon>Dipodascales</taxon>
        <taxon>Trichomonascaceae</taxon>
        <taxon>Wickerhamiella</taxon>
    </lineage>
</organism>
<gene>
    <name evidence="2" type="ORF">B9G98_04370</name>
</gene>
<dbReference type="Proteomes" id="UP000238350">
    <property type="component" value="Unassembled WGS sequence"/>
</dbReference>
<sequence length="194" mass="20985">MQRSHFQLACYAASSIIIYLAGPPNGTDCTWFILLPLAAPLMIYLVGDVSPIFDCSLASLSVAAVYEAGTPTEMSLLASFVSFLAFAPLMTAIYETTNRPSWVSSLFMAGVAFAYGDLQQGWLKIALAVMVLFINFLMLRLSAAMAPEQRQTAANTVRLVLFIVSVDAVLKGLLKVSCGYLLALPDVIWLFAAL</sequence>
<evidence type="ECO:0000313" key="3">
    <source>
        <dbReference type="Proteomes" id="UP000238350"/>
    </source>
</evidence>
<feature type="transmembrane region" description="Helical" evidence="1">
    <location>
        <begin position="76"/>
        <end position="94"/>
    </location>
</feature>
<dbReference type="AlphaFoldDB" id="A0A2T0FP36"/>
<proteinExistence type="predicted"/>
<evidence type="ECO:0000256" key="1">
    <source>
        <dbReference type="SAM" id="Phobius"/>
    </source>
</evidence>
<comment type="caution">
    <text evidence="2">The sequence shown here is derived from an EMBL/GenBank/DDBJ whole genome shotgun (WGS) entry which is preliminary data.</text>
</comment>
<keyword evidence="1" id="KW-0472">Membrane</keyword>
<feature type="transmembrane region" description="Helical" evidence="1">
    <location>
        <begin position="101"/>
        <end position="116"/>
    </location>
</feature>
<evidence type="ECO:0000313" key="2">
    <source>
        <dbReference type="EMBL" id="PRT56750.1"/>
    </source>
</evidence>
<keyword evidence="1" id="KW-1133">Transmembrane helix</keyword>
<protein>
    <submittedName>
        <fullName evidence="2">Uncharacterized protein</fullName>
    </submittedName>
</protein>
<name>A0A2T0FP36_9ASCO</name>
<accession>A0A2T0FP36</accession>
<reference evidence="2 3" key="1">
    <citation type="submission" date="2017-04" db="EMBL/GenBank/DDBJ databases">
        <title>Genome sequencing of [Candida] sorbophila.</title>
        <authorList>
            <person name="Ahn J.O."/>
        </authorList>
    </citation>
    <scope>NUCLEOTIDE SEQUENCE [LARGE SCALE GENOMIC DNA]</scope>
    <source>
        <strain evidence="2 3">DS02</strain>
    </source>
</reference>
<dbReference type="EMBL" id="NDIQ01000022">
    <property type="protein sequence ID" value="PRT56750.1"/>
    <property type="molecule type" value="Genomic_DNA"/>
</dbReference>
<feature type="transmembrane region" description="Helical" evidence="1">
    <location>
        <begin position="6"/>
        <end position="22"/>
    </location>
</feature>
<dbReference type="RefSeq" id="XP_024666695.1">
    <property type="nucleotide sequence ID" value="XM_024810927.1"/>
</dbReference>